<dbReference type="GO" id="GO:0034455">
    <property type="term" value="C:t-UTP complex"/>
    <property type="evidence" value="ECO:0007669"/>
    <property type="project" value="TreeGrafter"/>
</dbReference>
<dbReference type="SMART" id="SM00320">
    <property type="entry name" value="WD40"/>
    <property type="match status" value="7"/>
</dbReference>
<dbReference type="GO" id="GO:0003723">
    <property type="term" value="F:RNA binding"/>
    <property type="evidence" value="ECO:0007669"/>
    <property type="project" value="TreeGrafter"/>
</dbReference>
<evidence type="ECO:0000256" key="1">
    <source>
        <dbReference type="SAM" id="MobiDB-lite"/>
    </source>
</evidence>
<dbReference type="GO" id="GO:0000462">
    <property type="term" value="P:maturation of SSU-rRNA from tricistronic rRNA transcript (SSU-rRNA, 5.8S rRNA, LSU-rRNA)"/>
    <property type="evidence" value="ECO:0007669"/>
    <property type="project" value="InterPro"/>
</dbReference>
<evidence type="ECO:0000313" key="2">
    <source>
        <dbReference type="EMBL" id="KIO02415.1"/>
    </source>
</evidence>
<feature type="region of interest" description="Disordered" evidence="1">
    <location>
        <begin position="210"/>
        <end position="241"/>
    </location>
</feature>
<dbReference type="GO" id="GO:0030686">
    <property type="term" value="C:90S preribosome"/>
    <property type="evidence" value="ECO:0007669"/>
    <property type="project" value="InterPro"/>
</dbReference>
<sequence>MNDNPTPIALHRCRFVDYSPSPITALAFPPLPLPSLRTKKAGKERERDRVREYGTLVVGHANGNIDLLEWTGEDDELQARQAWQLRKTLPGPNPSKVDTLALTIRFPDTFPSNKTPSLSDLRLFSCGGGSELLEWDTARGCVRRTVPSQGGSIWSMAANPASTMLALGCEDGTIRLLSLAADTLEHFRRFDRVKGRLLCIAWGPPVPRLSKRAAAEKSDPRDDDADAESDDDDEEEWSDSWLVTGGSNSCLQKWDVRTGRPIDRMITDKMKGERTLVWTVGVLADGTIVSGDSLGTVKFWDSMTCTQSHSFSAHAADVLCLTIGPEGTTVFTSGVDQKIVQFSYVSGTPDAPSPAKWIQSASRRVHSHDVRSLAMWPPHMPLAASYRRMPSPGSPYIAPVLVSGGLDMSITLIPALPAHLTTSNVAARVINPIASGVATTFEDSYYRRIPYHTTMCVARKARLVLCMYETGLRIWRILDIPNASTVIDGMDNTTDPETRVGWENLLEMELNVHTNLISSALSDDGRWLVASDLYETKLFKLTTTPTGVVKPKRVRLFTPLLQQQLSVAGSKEPPSTGGNKFVFTPDSTKMIMASASTSIIVVIDLGPAEPTVLRQFEHHRKISSLSGGRVIRGSSRGKATYASHQDEEHDDTDGMSNSGTLPSILQMAVSPDGQWLASSDEWCRTFIYNLDSIQYHITIPSLPHPPNAMAFVPNKPQILFSILPSNTIHVYDVETGEVPSWAHDLNSRIPQQIFSTPDPVLGVIFEPVESPQPLANGDVIMTDSSQDSPRSTSALPPTTILWGSSWLCKLRLDWLGQYSKQRKRRKSEVEKQHLPPVSDIQNSASEARNLRIVTHYRAILAMDFLKSREFVLVEQPLVNVLSKLPPAFFKPKYGRT</sequence>
<accession>A0A0C3NNH0</accession>
<keyword evidence="3" id="KW-1185">Reference proteome</keyword>
<evidence type="ECO:0000313" key="3">
    <source>
        <dbReference type="Proteomes" id="UP000054217"/>
    </source>
</evidence>
<dbReference type="Gene3D" id="2.130.10.10">
    <property type="entry name" value="YVTN repeat-like/Quinoprotein amine dehydrogenase"/>
    <property type="match status" value="3"/>
</dbReference>
<reference evidence="2 3" key="1">
    <citation type="submission" date="2014-04" db="EMBL/GenBank/DDBJ databases">
        <authorList>
            <consortium name="DOE Joint Genome Institute"/>
            <person name="Kuo A."/>
            <person name="Kohler A."/>
            <person name="Costa M.D."/>
            <person name="Nagy L.G."/>
            <person name="Floudas D."/>
            <person name="Copeland A."/>
            <person name="Barry K.W."/>
            <person name="Cichocki N."/>
            <person name="Veneault-Fourrey C."/>
            <person name="LaButti K."/>
            <person name="Lindquist E.A."/>
            <person name="Lipzen A."/>
            <person name="Lundell T."/>
            <person name="Morin E."/>
            <person name="Murat C."/>
            <person name="Sun H."/>
            <person name="Tunlid A."/>
            <person name="Henrissat B."/>
            <person name="Grigoriev I.V."/>
            <person name="Hibbett D.S."/>
            <person name="Martin F."/>
            <person name="Nordberg H.P."/>
            <person name="Cantor M.N."/>
            <person name="Hua S.X."/>
        </authorList>
    </citation>
    <scope>NUCLEOTIDE SEQUENCE [LARGE SCALE GENOMIC DNA]</scope>
    <source>
        <strain evidence="2 3">Marx 270</strain>
    </source>
</reference>
<gene>
    <name evidence="2" type="ORF">M404DRAFT_1002434</name>
</gene>
<protein>
    <submittedName>
        <fullName evidence="2">Uncharacterized protein</fullName>
    </submittedName>
</protein>
<dbReference type="InParanoid" id="A0A0C3NNH0"/>
<dbReference type="Pfam" id="PF00400">
    <property type="entry name" value="WD40"/>
    <property type="match status" value="2"/>
</dbReference>
<reference evidence="3" key="2">
    <citation type="submission" date="2015-01" db="EMBL/GenBank/DDBJ databases">
        <title>Evolutionary Origins and Diversification of the Mycorrhizal Mutualists.</title>
        <authorList>
            <consortium name="DOE Joint Genome Institute"/>
            <consortium name="Mycorrhizal Genomics Consortium"/>
            <person name="Kohler A."/>
            <person name="Kuo A."/>
            <person name="Nagy L.G."/>
            <person name="Floudas D."/>
            <person name="Copeland A."/>
            <person name="Barry K.W."/>
            <person name="Cichocki N."/>
            <person name="Veneault-Fourrey C."/>
            <person name="LaButti K."/>
            <person name="Lindquist E.A."/>
            <person name="Lipzen A."/>
            <person name="Lundell T."/>
            <person name="Morin E."/>
            <person name="Murat C."/>
            <person name="Riley R."/>
            <person name="Ohm R."/>
            <person name="Sun H."/>
            <person name="Tunlid A."/>
            <person name="Henrissat B."/>
            <person name="Grigoriev I.V."/>
            <person name="Hibbett D.S."/>
            <person name="Martin F."/>
        </authorList>
    </citation>
    <scope>NUCLEOTIDE SEQUENCE [LARGE SCALE GENOMIC DNA]</scope>
    <source>
        <strain evidence="3">Marx 270</strain>
    </source>
</reference>
<dbReference type="InterPro" id="IPR036322">
    <property type="entry name" value="WD40_repeat_dom_sf"/>
</dbReference>
<dbReference type="InterPro" id="IPR015943">
    <property type="entry name" value="WD40/YVTN_repeat-like_dom_sf"/>
</dbReference>
<dbReference type="PANTHER" id="PTHR44163:SF1">
    <property type="entry name" value="U3 SMALL NUCLEOLAR RNA-ASSOCIATED PROTEIN 4 HOMOLOG"/>
    <property type="match status" value="1"/>
</dbReference>
<dbReference type="GO" id="GO:0032040">
    <property type="term" value="C:small-subunit processome"/>
    <property type="evidence" value="ECO:0007669"/>
    <property type="project" value="TreeGrafter"/>
</dbReference>
<dbReference type="SUPFAM" id="SSF75011">
    <property type="entry name" value="3-carboxy-cis,cis-mucoante lactonizing enzyme"/>
    <property type="match status" value="1"/>
</dbReference>
<dbReference type="Proteomes" id="UP000054217">
    <property type="component" value="Unassembled WGS sequence"/>
</dbReference>
<dbReference type="PANTHER" id="PTHR44163">
    <property type="entry name" value="U3 SMALL NUCLEOLAR RNA-ASSOCIATED PROTEIN 4 HOMOLOG"/>
    <property type="match status" value="1"/>
</dbReference>
<dbReference type="OrthoDB" id="8883818at2759"/>
<dbReference type="AlphaFoldDB" id="A0A0C3NNH0"/>
<dbReference type="HOGENOM" id="CLU_002392_2_0_1"/>
<feature type="compositionally biased region" description="Acidic residues" evidence="1">
    <location>
        <begin position="221"/>
        <end position="238"/>
    </location>
</feature>
<organism evidence="2 3">
    <name type="scientific">Pisolithus tinctorius Marx 270</name>
    <dbReference type="NCBI Taxonomy" id="870435"/>
    <lineage>
        <taxon>Eukaryota</taxon>
        <taxon>Fungi</taxon>
        <taxon>Dikarya</taxon>
        <taxon>Basidiomycota</taxon>
        <taxon>Agaricomycotina</taxon>
        <taxon>Agaricomycetes</taxon>
        <taxon>Agaricomycetidae</taxon>
        <taxon>Boletales</taxon>
        <taxon>Sclerodermatineae</taxon>
        <taxon>Pisolithaceae</taxon>
        <taxon>Pisolithus</taxon>
    </lineage>
</organism>
<dbReference type="STRING" id="870435.A0A0C3NNH0"/>
<dbReference type="SUPFAM" id="SSF50978">
    <property type="entry name" value="WD40 repeat-like"/>
    <property type="match status" value="1"/>
</dbReference>
<dbReference type="InterPro" id="IPR046351">
    <property type="entry name" value="UTP4"/>
</dbReference>
<dbReference type="InterPro" id="IPR001680">
    <property type="entry name" value="WD40_rpt"/>
</dbReference>
<name>A0A0C3NNH0_PISTI</name>
<dbReference type="EMBL" id="KN831982">
    <property type="protein sequence ID" value="KIO02415.1"/>
    <property type="molecule type" value="Genomic_DNA"/>
</dbReference>
<proteinExistence type="predicted"/>
<dbReference type="FunCoup" id="A0A0C3NNH0">
    <property type="interactions" value="553"/>
</dbReference>
<feature type="region of interest" description="Disordered" evidence="1">
    <location>
        <begin position="635"/>
        <end position="657"/>
    </location>
</feature>